<proteinExistence type="predicted"/>
<dbReference type="Pfam" id="PF13645">
    <property type="entry name" value="YkuD_2"/>
    <property type="match status" value="1"/>
</dbReference>
<organism evidence="2 3">
    <name type="scientific">Photobacterium aphoticum</name>
    <dbReference type="NCBI Taxonomy" id="754436"/>
    <lineage>
        <taxon>Bacteria</taxon>
        <taxon>Pseudomonadati</taxon>
        <taxon>Pseudomonadota</taxon>
        <taxon>Gammaproteobacteria</taxon>
        <taxon>Vibrionales</taxon>
        <taxon>Vibrionaceae</taxon>
        <taxon>Photobacterium</taxon>
    </lineage>
</organism>
<evidence type="ECO:0000313" key="2">
    <source>
        <dbReference type="EMBL" id="GAL08646.1"/>
    </source>
</evidence>
<gene>
    <name evidence="2" type="ORF">JCM19237_133</name>
</gene>
<comment type="caution">
    <text evidence="2">The sequence shown here is derived from an EMBL/GenBank/DDBJ whole genome shotgun (WGS) entry which is preliminary data.</text>
</comment>
<dbReference type="EMBL" id="BBMN01000029">
    <property type="protein sequence ID" value="GAL08646.1"/>
    <property type="molecule type" value="Genomic_DNA"/>
</dbReference>
<dbReference type="eggNOG" id="COG1376">
    <property type="taxonomic scope" value="Bacteria"/>
</dbReference>
<protein>
    <submittedName>
        <fullName evidence="2">Uncharacterized protein</fullName>
    </submittedName>
</protein>
<accession>A0A090R0I1</accession>
<sequence length="134" mass="15187">MPLQATAGVTHTPHHSSQSQPDLLIKDVYKKAKLQGVMDYQVFKEGYTAYFNTKGRKKQLLTIIDYSKPSTQKRFYVIDLKRNKLVYYTYVTHGVNSGGKVATKFSNVVNSRQTSLGTFLTDNTYYGGNGYSLR</sequence>
<reference evidence="2 3" key="1">
    <citation type="journal article" date="2014" name="Genome Announc.">
        <title>Draft Genome Sequences of Two Vibrionaceae Species, Vibrio ponticus C121 and Photobacterium aphoticum C119, Isolated as Coral Reef Microbiota.</title>
        <authorList>
            <person name="Al-saari N."/>
            <person name="Meirelles P.M."/>
            <person name="Mino S."/>
            <person name="Suda W."/>
            <person name="Oshima K."/>
            <person name="Hattori M."/>
            <person name="Ohkuma M."/>
            <person name="Thompson F.L."/>
            <person name="Gomez-Gil B."/>
            <person name="Sawabe T."/>
            <person name="Sawabe T."/>
        </authorList>
    </citation>
    <scope>NUCLEOTIDE SEQUENCE [LARGE SCALE GENOMIC DNA]</scope>
    <source>
        <strain evidence="2 3">JCM 19237</strain>
    </source>
</reference>
<name>A0A090R0I1_9GAMM</name>
<evidence type="ECO:0000313" key="3">
    <source>
        <dbReference type="Proteomes" id="UP000029227"/>
    </source>
</evidence>
<evidence type="ECO:0000256" key="1">
    <source>
        <dbReference type="SAM" id="MobiDB-lite"/>
    </source>
</evidence>
<dbReference type="InterPro" id="IPR032676">
    <property type="entry name" value="YkuD_2"/>
</dbReference>
<feature type="region of interest" description="Disordered" evidence="1">
    <location>
        <begin position="1"/>
        <end position="20"/>
    </location>
</feature>
<dbReference type="PANTHER" id="PTHR38477">
    <property type="entry name" value="HYPOTHETICAL EXPORTED PROTEIN"/>
    <property type="match status" value="1"/>
</dbReference>
<dbReference type="Proteomes" id="UP000029227">
    <property type="component" value="Unassembled WGS sequence"/>
</dbReference>
<dbReference type="AlphaFoldDB" id="A0A090R0I1"/>
<dbReference type="STRING" id="754436.JCM19237_133"/>
<dbReference type="PANTHER" id="PTHR38477:SF1">
    <property type="entry name" value="MUREIN L,D-TRANSPEPTIDASE CATALYTIC DOMAIN FAMILY PROTEIN"/>
    <property type="match status" value="1"/>
</dbReference>